<evidence type="ECO:0000313" key="5">
    <source>
        <dbReference type="Proteomes" id="UP000034471"/>
    </source>
</evidence>
<evidence type="ECO:0000256" key="1">
    <source>
        <dbReference type="HAMAP-Rule" id="MF_02209"/>
    </source>
</evidence>
<comment type="catalytic activity">
    <reaction evidence="1">
        <text>UDP-N-acetyl-alpha-D-muramoyl-L-alanyl-L-glutamate + ATP + H2O = UDP-N-acetyl-alpha-D-muramoyl-L-alanyl-D-glutamate + AMP + diphosphate + H(+)</text>
        <dbReference type="Rhea" id="RHEA:58812"/>
        <dbReference type="ChEBI" id="CHEBI:15377"/>
        <dbReference type="ChEBI" id="CHEBI:15378"/>
        <dbReference type="ChEBI" id="CHEBI:30616"/>
        <dbReference type="ChEBI" id="CHEBI:33019"/>
        <dbReference type="ChEBI" id="CHEBI:83900"/>
        <dbReference type="ChEBI" id="CHEBI:142725"/>
        <dbReference type="ChEBI" id="CHEBI:456215"/>
        <dbReference type="EC" id="5.1.1.23"/>
    </reaction>
</comment>
<dbReference type="GO" id="GO:0071555">
    <property type="term" value="P:cell wall organization"/>
    <property type="evidence" value="ECO:0007669"/>
    <property type="project" value="UniProtKB-KW"/>
</dbReference>
<organism evidence="4 5">
    <name type="scientific">Candidatus Roizmanbacteria bacterium GW2011_GWA2_37_7</name>
    <dbReference type="NCBI Taxonomy" id="1618481"/>
    <lineage>
        <taxon>Bacteria</taxon>
        <taxon>Candidatus Roizmaniibacteriota</taxon>
    </lineage>
</organism>
<dbReference type="EMBL" id="LBTJ01000073">
    <property type="protein sequence ID" value="KKQ36299.1"/>
    <property type="molecule type" value="Genomic_DNA"/>
</dbReference>
<keyword evidence="1" id="KW-0413">Isomerase</keyword>
<dbReference type="InterPro" id="IPR058740">
    <property type="entry name" value="MurL_N"/>
</dbReference>
<feature type="domain" description="MurL N-terminal" evidence="3">
    <location>
        <begin position="3"/>
        <end position="283"/>
    </location>
</feature>
<dbReference type="UniPathway" id="UPA00219"/>
<sequence>MNSEFIFDHYVFDVQSQTVRFVYQVIHGKDSYRFEEKILLPLDLSFVDSDKILQTILQSVHVALGINYWKLFCPHKLSFISYALSKRQADFWNIVYTKGLGEFYYKNNINFIDLVHFPYDELVQDIAHPIDRNSRSLVGIGGGKDSVVSSRILQKTGVQFDGFVVETQKKYSIVHKVIQALSIKEQCIQRTIDTQLFELNKQKNVFNGHVPVSMIYAFLGLLVAYLNKYTYIIVSNERSADEGNKEYLHTTINHQWSKSSEFEKLLQEYILHIISPDIYYFSLLRPYSELQIAKLFVQETKFHHIFSSCNKNFRITASSSRRWCGECPKCAFTFILVAAFCSKDTVLRIFGSNFLNNQKLFSVYRQLWGVEGFKPFECVGTPDEAVVAMSMIHENADFEDSIVMEEFISKILPNVPNIQKLKQDVFVTKKTSTIPHEFQKLFNYDT</sequence>
<dbReference type="STRING" id="1618481.US54_C0073G0003"/>
<dbReference type="Proteomes" id="UP000034471">
    <property type="component" value="Unassembled WGS sequence"/>
</dbReference>
<dbReference type="Pfam" id="PF26298">
    <property type="entry name" value="MurL_epimerase_C"/>
    <property type="match status" value="1"/>
</dbReference>
<comment type="function">
    <text evidence="1">Cell wall formation. Catalyzes epimerization of the terminal L-glutamate in UDP-N-acetyl-alpha-D-muramoyl-L-alanyl-L-glutamate.</text>
</comment>
<evidence type="ECO:0000259" key="2">
    <source>
        <dbReference type="Pfam" id="PF26298"/>
    </source>
</evidence>
<dbReference type="GO" id="GO:0005737">
    <property type="term" value="C:cytoplasm"/>
    <property type="evidence" value="ECO:0007669"/>
    <property type="project" value="UniProtKB-UniRule"/>
</dbReference>
<dbReference type="GO" id="GO:0008360">
    <property type="term" value="P:regulation of cell shape"/>
    <property type="evidence" value="ECO:0007669"/>
    <property type="project" value="UniProtKB-KW"/>
</dbReference>
<accession>A0A0G0JHN8</accession>
<gene>
    <name evidence="1" type="primary">murL</name>
    <name evidence="4" type="ORF">US54_C0073G0003</name>
</gene>
<name>A0A0G0JHN8_9BACT</name>
<dbReference type="HAMAP" id="MF_02209">
    <property type="entry name" value="MurL"/>
    <property type="match status" value="1"/>
</dbReference>
<comment type="pathway">
    <text evidence="1">Cell wall biogenesis; peptidoglycan biosynthesis.</text>
</comment>
<evidence type="ECO:0000259" key="3">
    <source>
        <dbReference type="Pfam" id="PF26299"/>
    </source>
</evidence>
<keyword evidence="1" id="KW-0131">Cell cycle</keyword>
<dbReference type="GO" id="GO:0016855">
    <property type="term" value="F:racemase and epimerase activity, acting on amino acids and derivatives"/>
    <property type="evidence" value="ECO:0007669"/>
    <property type="project" value="UniProtKB-UniRule"/>
</dbReference>
<protein>
    <recommendedName>
        <fullName evidence="1">UDP-N-acetyl-alpha-D-muramoyl-L-alanyl-L-glutamate epimerase</fullName>
        <ecNumber evidence="1">5.1.1.23</ecNumber>
    </recommendedName>
    <alternativeName>
        <fullName evidence="1">UDP-MurNAc-L-Ala-L-Glu epimerase</fullName>
    </alternativeName>
</protein>
<proteinExistence type="inferred from homology"/>
<comment type="caution">
    <text evidence="4">The sequence shown here is derived from an EMBL/GenBank/DDBJ whole genome shotgun (WGS) entry which is preliminary data.</text>
</comment>
<dbReference type="InterPro" id="IPR043689">
    <property type="entry name" value="MurL"/>
</dbReference>
<dbReference type="AlphaFoldDB" id="A0A0G0JHN8"/>
<keyword evidence="1" id="KW-0133">Cell shape</keyword>
<comment type="similarity">
    <text evidence="1">Belongs to the MurL family.</text>
</comment>
<evidence type="ECO:0000313" key="4">
    <source>
        <dbReference type="EMBL" id="KKQ36299.1"/>
    </source>
</evidence>
<dbReference type="EC" id="5.1.1.23" evidence="1"/>
<keyword evidence="1" id="KW-0961">Cell wall biogenesis/degradation</keyword>
<dbReference type="InterPro" id="IPR058741">
    <property type="entry name" value="MurL_C"/>
</dbReference>
<keyword evidence="1" id="KW-0573">Peptidoglycan synthesis</keyword>
<reference evidence="4 5" key="1">
    <citation type="journal article" date="2015" name="Nature">
        <title>rRNA introns, odd ribosomes, and small enigmatic genomes across a large radiation of phyla.</title>
        <authorList>
            <person name="Brown C.T."/>
            <person name="Hug L.A."/>
            <person name="Thomas B.C."/>
            <person name="Sharon I."/>
            <person name="Castelle C.J."/>
            <person name="Singh A."/>
            <person name="Wilkins M.J."/>
            <person name="Williams K.H."/>
            <person name="Banfield J.F."/>
        </authorList>
    </citation>
    <scope>NUCLEOTIDE SEQUENCE [LARGE SCALE GENOMIC DNA]</scope>
</reference>
<dbReference type="Pfam" id="PF26299">
    <property type="entry name" value="MurL_N"/>
    <property type="match status" value="1"/>
</dbReference>
<feature type="domain" description="MurL C-terminal" evidence="2">
    <location>
        <begin position="306"/>
        <end position="411"/>
    </location>
</feature>
<dbReference type="GO" id="GO:0051301">
    <property type="term" value="P:cell division"/>
    <property type="evidence" value="ECO:0007669"/>
    <property type="project" value="UniProtKB-KW"/>
</dbReference>
<keyword evidence="1" id="KW-0132">Cell division</keyword>
<dbReference type="GO" id="GO:0009252">
    <property type="term" value="P:peptidoglycan biosynthetic process"/>
    <property type="evidence" value="ECO:0007669"/>
    <property type="project" value="UniProtKB-UniRule"/>
</dbReference>